<dbReference type="InterPro" id="IPR027417">
    <property type="entry name" value="P-loop_NTPase"/>
</dbReference>
<dbReference type="Gene3D" id="3.80.10.10">
    <property type="entry name" value="Ribonuclease Inhibitor"/>
    <property type="match status" value="4"/>
</dbReference>
<feature type="domain" description="NB-ARC" evidence="3">
    <location>
        <begin position="441"/>
        <end position="587"/>
    </location>
</feature>
<dbReference type="PRINTS" id="PR00364">
    <property type="entry name" value="DISEASERSIST"/>
</dbReference>
<reference evidence="6" key="1">
    <citation type="submission" date="2020-07" db="EMBL/GenBank/DDBJ databases">
        <title>Genome sequence and genetic diversity analysis of an under-domesticated orphan crop, white fonio (Digitaria exilis).</title>
        <authorList>
            <person name="Bennetzen J.L."/>
            <person name="Chen S."/>
            <person name="Ma X."/>
            <person name="Wang X."/>
            <person name="Yssel A.E.J."/>
            <person name="Chaluvadi S.R."/>
            <person name="Johnson M."/>
            <person name="Gangashetty P."/>
            <person name="Hamidou F."/>
            <person name="Sanogo M.D."/>
            <person name="Zwaenepoel A."/>
            <person name="Wallace J."/>
            <person name="Van De Peer Y."/>
            <person name="Van Deynze A."/>
        </authorList>
    </citation>
    <scope>NUCLEOTIDE SEQUENCE</scope>
    <source>
        <tissue evidence="6">Leaves</tissue>
    </source>
</reference>
<dbReference type="AlphaFoldDB" id="A0A835EE52"/>
<evidence type="ECO:0000256" key="1">
    <source>
        <dbReference type="ARBA" id="ARBA00022614"/>
    </source>
</evidence>
<dbReference type="OrthoDB" id="683218at2759"/>
<dbReference type="InterPro" id="IPR056789">
    <property type="entry name" value="LRR_R13L1-DRL21"/>
</dbReference>
<keyword evidence="7" id="KW-1185">Reference proteome</keyword>
<dbReference type="Pfam" id="PF23559">
    <property type="entry name" value="WHD_DRP"/>
    <property type="match status" value="1"/>
</dbReference>
<keyword evidence="2" id="KW-0611">Plant defense</keyword>
<dbReference type="Pfam" id="PF00931">
    <property type="entry name" value="NB-ARC"/>
    <property type="match status" value="1"/>
</dbReference>
<protein>
    <submittedName>
        <fullName evidence="6">Uncharacterized protein</fullName>
    </submittedName>
</protein>
<feature type="domain" description="Disease resistance protein winged helix" evidence="4">
    <location>
        <begin position="663"/>
        <end position="733"/>
    </location>
</feature>
<evidence type="ECO:0000259" key="3">
    <source>
        <dbReference type="Pfam" id="PF00931"/>
    </source>
</evidence>
<keyword evidence="1" id="KW-0433">Leucine-rich repeat</keyword>
<dbReference type="SUPFAM" id="SSF52058">
    <property type="entry name" value="L domain-like"/>
    <property type="match status" value="2"/>
</dbReference>
<sequence length="1210" mass="136658">MEAQEELLEMERKFEALQSSVLAAHLRHLRPVPPRKIKSESPSHSGSSVIHMDGARASGYVQGDGKESSIGIASDTLRCLQDAYYLMILRMLGFGRNNEKTTSNLTPRSSETTSTCSGFASDVDIRNLRITQKSEGIMRGSRELLIAMLKKCSLLIRGMRAIRSRALEDTGEALPLPVFAFDDLTCSGHDMVTRITTQREPTRLTDPIYLLPKAMINLLILDLSGCSGLAQLPASLSTLHNLVALNLSCCYSLYTLPMSLGALQNLQILLLSCCHKLNNLPVSLGKLTMLRLFDLSGCSSLEVLPDYFVNLVFLEMLNLSDCSRLRKLPQPFDRFRELKYLNLSNCHGLDLDAQYLHRLANLKCLILSSITKFQDFPDSFRDLANCLKMSRWWQRSQIHSQCNPKAASLHSYRFHEQSIIDKLLSEDSDEVNITTDQIVTSICIVGENGMGKTELVHRIYNDQMIMDAFSLRIWVYMCDKQRLLEKIAELSTCAYCSNTPVSVLEEIVMEELRSKRLLFVLDDADTKIQYLWGDVRKLLSVCAKGSALIVTTKSKEVANLVGAIKTCYLSTLSKEECFVIFKEHAFSGLDMNNYPQLESIGWKVAEKCSGNPMCIKALTGLLCHSKIGLAEVDMLADGILPTLQLSYDLLPSHLQQCFKLCSLFPKHYIFTKHHIVRLWISQGFVVPEEGSQPEDTGLNYFDELFFRSFFQRSPFHNDQDDKFVMHELFHDLATSVSRNECLRCEEPFCSMPESTCHLSLAPSDSKTVALTKVARNLQCFIVFRGSLPRVRILHLNDLYVKLGFLRALNLSYTDILELPGSIGSMKHLRLLALNNTNIKGLPLEIGQVDSLQTLELKNCGHLTELPKTTSNLTKLRHLDVQKEPGNIKVSMPHGIGQLTDLQTLTEFNIGNNLLQCSIVELKKLNGLRGHLHITGLENIKTAADAKQANIVNKHFLEALTLEWSYSDEDMDNGLGQENANKILLNLQPNSTLQKLVVRNYPGNLFPLWMHGSYLSNLVSVVLDNCYGCSELPYLGDLPYLKSLFIQRMDYIKSFGIESNCFATDRPRFPSLEMLTLWDMYDLQFWIGTSEWDFPRICYLSISRCPKLRNLPPLRSLLHLSVYCSGEVPSFSELPSLESLKIKGFHKIRSISFPRQLTLLKKLEISDCKELSSMFAYSLSISDLKVVRCPKLDLVGSSLEDFHRQKVDSGR</sequence>
<dbReference type="GO" id="GO:0006952">
    <property type="term" value="P:defense response"/>
    <property type="evidence" value="ECO:0007669"/>
    <property type="project" value="UniProtKB-KW"/>
</dbReference>
<dbReference type="EMBL" id="JACEFO010001972">
    <property type="protein sequence ID" value="KAF8690660.1"/>
    <property type="molecule type" value="Genomic_DNA"/>
</dbReference>
<dbReference type="GO" id="GO:0043531">
    <property type="term" value="F:ADP binding"/>
    <property type="evidence" value="ECO:0007669"/>
    <property type="project" value="InterPro"/>
</dbReference>
<dbReference type="Gene3D" id="1.10.10.10">
    <property type="entry name" value="Winged helix-like DNA-binding domain superfamily/Winged helix DNA-binding domain"/>
    <property type="match status" value="1"/>
</dbReference>
<dbReference type="PANTHER" id="PTHR36766:SF55">
    <property type="entry name" value="OS11G0492900 PROTEIN"/>
    <property type="match status" value="1"/>
</dbReference>
<evidence type="ECO:0000259" key="5">
    <source>
        <dbReference type="Pfam" id="PF25019"/>
    </source>
</evidence>
<evidence type="ECO:0000256" key="2">
    <source>
        <dbReference type="ARBA" id="ARBA00022821"/>
    </source>
</evidence>
<dbReference type="PANTHER" id="PTHR36766">
    <property type="entry name" value="PLANT BROAD-SPECTRUM MILDEW RESISTANCE PROTEIN RPW8"/>
    <property type="match status" value="1"/>
</dbReference>
<dbReference type="Proteomes" id="UP000636709">
    <property type="component" value="Unassembled WGS sequence"/>
</dbReference>
<dbReference type="InterPro" id="IPR036388">
    <property type="entry name" value="WH-like_DNA-bd_sf"/>
</dbReference>
<comment type="caution">
    <text evidence="6">The sequence shown here is derived from an EMBL/GenBank/DDBJ whole genome shotgun (WGS) entry which is preliminary data.</text>
</comment>
<evidence type="ECO:0000313" key="6">
    <source>
        <dbReference type="EMBL" id="KAF8690660.1"/>
    </source>
</evidence>
<name>A0A835EE52_9POAL</name>
<dbReference type="Pfam" id="PF25019">
    <property type="entry name" value="LRR_R13L1-DRL21"/>
    <property type="match status" value="1"/>
</dbReference>
<dbReference type="Gene3D" id="3.40.50.300">
    <property type="entry name" value="P-loop containing nucleotide triphosphate hydrolases"/>
    <property type="match status" value="1"/>
</dbReference>
<proteinExistence type="predicted"/>
<gene>
    <name evidence="6" type="ORF">HU200_041033</name>
</gene>
<dbReference type="InterPro" id="IPR058922">
    <property type="entry name" value="WHD_DRP"/>
</dbReference>
<dbReference type="InterPro" id="IPR032675">
    <property type="entry name" value="LRR_dom_sf"/>
</dbReference>
<accession>A0A835EE52</accession>
<evidence type="ECO:0000313" key="7">
    <source>
        <dbReference type="Proteomes" id="UP000636709"/>
    </source>
</evidence>
<feature type="domain" description="R13L1/DRL21-like LRR repeat region" evidence="5">
    <location>
        <begin position="918"/>
        <end position="1048"/>
    </location>
</feature>
<organism evidence="6 7">
    <name type="scientific">Digitaria exilis</name>
    <dbReference type="NCBI Taxonomy" id="1010633"/>
    <lineage>
        <taxon>Eukaryota</taxon>
        <taxon>Viridiplantae</taxon>
        <taxon>Streptophyta</taxon>
        <taxon>Embryophyta</taxon>
        <taxon>Tracheophyta</taxon>
        <taxon>Spermatophyta</taxon>
        <taxon>Magnoliopsida</taxon>
        <taxon>Liliopsida</taxon>
        <taxon>Poales</taxon>
        <taxon>Poaceae</taxon>
        <taxon>PACMAD clade</taxon>
        <taxon>Panicoideae</taxon>
        <taxon>Panicodae</taxon>
        <taxon>Paniceae</taxon>
        <taxon>Anthephorinae</taxon>
        <taxon>Digitaria</taxon>
    </lineage>
</organism>
<evidence type="ECO:0000259" key="4">
    <source>
        <dbReference type="Pfam" id="PF23559"/>
    </source>
</evidence>
<dbReference type="SUPFAM" id="SSF52540">
    <property type="entry name" value="P-loop containing nucleoside triphosphate hydrolases"/>
    <property type="match status" value="1"/>
</dbReference>
<dbReference type="InterPro" id="IPR002182">
    <property type="entry name" value="NB-ARC"/>
</dbReference>